<organism evidence="2">
    <name type="scientific">Menopon gallinae</name>
    <name type="common">poultry shaft louse</name>
    <dbReference type="NCBI Taxonomy" id="328185"/>
    <lineage>
        <taxon>Eukaryota</taxon>
        <taxon>Metazoa</taxon>
        <taxon>Ecdysozoa</taxon>
        <taxon>Arthropoda</taxon>
        <taxon>Hexapoda</taxon>
        <taxon>Insecta</taxon>
        <taxon>Pterygota</taxon>
        <taxon>Neoptera</taxon>
        <taxon>Paraneoptera</taxon>
        <taxon>Psocodea</taxon>
        <taxon>Troctomorpha</taxon>
        <taxon>Phthiraptera</taxon>
        <taxon>Amblycera</taxon>
        <taxon>Menoponidae</taxon>
        <taxon>Menopon</taxon>
    </lineage>
</organism>
<evidence type="ECO:0008006" key="3">
    <source>
        <dbReference type="Google" id="ProtNLM"/>
    </source>
</evidence>
<dbReference type="EMBL" id="JARGDH010000001">
    <property type="protein sequence ID" value="KAL0279682.1"/>
    <property type="molecule type" value="Genomic_DNA"/>
</dbReference>
<accession>A0AAW2ID62</accession>
<dbReference type="AlphaFoldDB" id="A0AAW2ID62"/>
<sequence>MCESQDNLDVQDIQSECTMKTESDSSEPLVLEPDHPMMQRFQKALKGHLERMLENITTETTELGNELKMKEKEKEAAGLELYTLQQELYRQQLTLDKCEESIENFVKEREESNKKVTAKRTQWKEQVDKLNAAKKKEHELTVELQKLMAMEKQFQKWEVEMESNLAVSQRISEKTQADKNKLIDEKRKMDMHMLRLMAEVSNFEAEIKLMDAELDIKWEEKTAMQQTLCDANADLQALMDEQKRLFTSWNSVVAVMGQRDAVYSTMSNELTVCQEAFKTLTSEIESYKRSAVEAMKKNEQLAQIHVRISTEKETAEAALKATLHRKEEMERKITMFASTIGELEKNIPPLKMEVVHIEAELYVKLEEHNKLNTRRQAIEDEILALIQGQVAVDKRSAQLNTHIRQVREKSRKLELIMIEKENKISKRFLEVEDLKAVIASNNEIVNAMNKDLAARENELKTTENDIAKCHLSLMQKQSSYANLVKNIERQMEKQGTSKPGQDPGQARVAELEKLNSEMQEKNDKMQSFWLAQQNHNVKLTNQRNQQIKELNMLRKQLAVLEQKTLKTELEIEKEQEISCVVNKSIAMLQNKMTHLSNKFNGKKDYTEILNKETVLMQTNFLQTLKHAEMEQIKMKSEITELEASMEELGEKMLETQKEILTWERKIKLASDTKDSIEREKAGSGEIGQMKIEIHRMEIRYDQLKKAQEKLMNDMELCVLRRDTIMEIAQAKEKRLAQGFNSRFMVQKKLDNLKNRIKSLENERCKVEKTINRIQLGQEDLKDNIKIKEEILKDLEEKENKLKAEVEDARLNKQQNLEMLVRRQNKCKMYNQVKLGKHRMLHKHETVLDSEIQKEKDIKAALVSVSEALIEDFPAHNFNLRKILNTARAEPS</sequence>
<dbReference type="PANTHER" id="PTHR16275:SF8">
    <property type="entry name" value="COILED-COIL DOMAIN-CONTAINING PROTEIN 40"/>
    <property type="match status" value="1"/>
</dbReference>
<dbReference type="GO" id="GO:0035082">
    <property type="term" value="P:axoneme assembly"/>
    <property type="evidence" value="ECO:0007669"/>
    <property type="project" value="InterPro"/>
</dbReference>
<keyword evidence="1" id="KW-0175">Coiled coil</keyword>
<feature type="coiled-coil region" evidence="1">
    <location>
        <begin position="624"/>
        <end position="713"/>
    </location>
</feature>
<proteinExistence type="predicted"/>
<dbReference type="InterPro" id="IPR037386">
    <property type="entry name" value="CCDC40"/>
</dbReference>
<evidence type="ECO:0000256" key="1">
    <source>
        <dbReference type="SAM" id="Coils"/>
    </source>
</evidence>
<feature type="coiled-coil region" evidence="1">
    <location>
        <begin position="742"/>
        <end position="814"/>
    </location>
</feature>
<feature type="coiled-coil region" evidence="1">
    <location>
        <begin position="403"/>
        <end position="465"/>
    </location>
</feature>
<reference evidence="2" key="1">
    <citation type="journal article" date="2024" name="Gigascience">
        <title>Chromosome-level genome of the poultry shaft louse Menopon gallinae provides insight into the host-switching and adaptive evolution of parasitic lice.</title>
        <authorList>
            <person name="Xu Y."/>
            <person name="Ma L."/>
            <person name="Liu S."/>
            <person name="Liang Y."/>
            <person name="Liu Q."/>
            <person name="He Z."/>
            <person name="Tian L."/>
            <person name="Duan Y."/>
            <person name="Cai W."/>
            <person name="Li H."/>
            <person name="Song F."/>
        </authorList>
    </citation>
    <scope>NUCLEOTIDE SEQUENCE</scope>
    <source>
        <strain evidence="2">Cailab_2023a</strain>
    </source>
</reference>
<feature type="coiled-coil region" evidence="1">
    <location>
        <begin position="508"/>
        <end position="570"/>
    </location>
</feature>
<name>A0AAW2ID62_9NEOP</name>
<evidence type="ECO:0000313" key="2">
    <source>
        <dbReference type="EMBL" id="KAL0279682.1"/>
    </source>
</evidence>
<gene>
    <name evidence="2" type="ORF">PYX00_001184</name>
</gene>
<dbReference type="GO" id="GO:0005737">
    <property type="term" value="C:cytoplasm"/>
    <property type="evidence" value="ECO:0007669"/>
    <property type="project" value="TreeGrafter"/>
</dbReference>
<comment type="caution">
    <text evidence="2">The sequence shown here is derived from an EMBL/GenBank/DDBJ whole genome shotgun (WGS) entry which is preliminary data.</text>
</comment>
<dbReference type="PANTHER" id="PTHR16275">
    <property type="entry name" value="COILED-COIL DOMAIN-CONTAINING PROTEIN 40"/>
    <property type="match status" value="1"/>
</dbReference>
<feature type="coiled-coil region" evidence="1">
    <location>
        <begin position="312"/>
        <end position="346"/>
    </location>
</feature>
<protein>
    <recommendedName>
        <fullName evidence="3">Coiled-coil domain-containing protein 40</fullName>
    </recommendedName>
</protein>
<feature type="coiled-coil region" evidence="1">
    <location>
        <begin position="53"/>
        <end position="150"/>
    </location>
</feature>